<gene>
    <name evidence="9" type="ORF">IWH25_15940</name>
</gene>
<protein>
    <recommendedName>
        <fullName evidence="4">GDP-mannose pyrophosphatase</fullName>
    </recommendedName>
    <alternativeName>
        <fullName evidence="6">GDP-mannose hydrolase</fullName>
    </alternativeName>
    <alternativeName>
        <fullName evidence="7">GDPMK</fullName>
    </alternativeName>
</protein>
<dbReference type="PANTHER" id="PTHR11839:SF18">
    <property type="entry name" value="NUDIX HYDROLASE DOMAIN-CONTAINING PROTEIN"/>
    <property type="match status" value="1"/>
</dbReference>
<dbReference type="InterPro" id="IPR000086">
    <property type="entry name" value="NUDIX_hydrolase_dom"/>
</dbReference>
<dbReference type="GO" id="GO:0006753">
    <property type="term" value="P:nucleoside phosphate metabolic process"/>
    <property type="evidence" value="ECO:0007669"/>
    <property type="project" value="TreeGrafter"/>
</dbReference>
<keyword evidence="5 9" id="KW-0378">Hydrolase</keyword>
<evidence type="ECO:0000256" key="1">
    <source>
        <dbReference type="ARBA" id="ARBA00000847"/>
    </source>
</evidence>
<evidence type="ECO:0000256" key="7">
    <source>
        <dbReference type="ARBA" id="ARBA00032272"/>
    </source>
</evidence>
<comment type="cofactor">
    <cofactor evidence="2">
        <name>Mg(2+)</name>
        <dbReference type="ChEBI" id="CHEBI:18420"/>
    </cofactor>
</comment>
<dbReference type="InterPro" id="IPR020084">
    <property type="entry name" value="NUDIX_hydrolase_CS"/>
</dbReference>
<evidence type="ECO:0000256" key="5">
    <source>
        <dbReference type="ARBA" id="ARBA00022801"/>
    </source>
</evidence>
<dbReference type="GO" id="GO:0005829">
    <property type="term" value="C:cytosol"/>
    <property type="evidence" value="ECO:0007669"/>
    <property type="project" value="TreeGrafter"/>
</dbReference>
<dbReference type="Pfam" id="PF00293">
    <property type="entry name" value="NUDIX"/>
    <property type="match status" value="1"/>
</dbReference>
<evidence type="ECO:0000259" key="8">
    <source>
        <dbReference type="PROSITE" id="PS51462"/>
    </source>
</evidence>
<evidence type="ECO:0000256" key="2">
    <source>
        <dbReference type="ARBA" id="ARBA00001946"/>
    </source>
</evidence>
<evidence type="ECO:0000256" key="4">
    <source>
        <dbReference type="ARBA" id="ARBA00016377"/>
    </source>
</evidence>
<evidence type="ECO:0000313" key="10">
    <source>
        <dbReference type="Proteomes" id="UP000663444"/>
    </source>
</evidence>
<dbReference type="EMBL" id="CP064781">
    <property type="protein sequence ID" value="QRJ63221.1"/>
    <property type="molecule type" value="Genomic_DNA"/>
</dbReference>
<keyword evidence="10" id="KW-1185">Reference proteome</keyword>
<feature type="domain" description="Nudix hydrolase" evidence="8">
    <location>
        <begin position="42"/>
        <end position="170"/>
    </location>
</feature>
<dbReference type="GO" id="GO:0016787">
    <property type="term" value="F:hydrolase activity"/>
    <property type="evidence" value="ECO:0007669"/>
    <property type="project" value="UniProtKB-KW"/>
</dbReference>
<sequence length="183" mass="20732">MSHLHEERIESAQVFKGVLLDVRRDRVRLPNDGESVREYIVHPGAVVIIPLLDDGRLLFENQFRYPLQRDFLELPAGKIDAGEDILATARRELLEETGYEAGDWRHLGVMHPCIGYSDERIEIFLARGLRKVAEPSLDHNEFLDVLTLSLAEATAAVRDGRITDAKTVTALFWAEKIVAGDWD</sequence>
<dbReference type="AlphaFoldDB" id="A0A974SMM7"/>
<dbReference type="PROSITE" id="PS00893">
    <property type="entry name" value="NUDIX_BOX"/>
    <property type="match status" value="1"/>
</dbReference>
<dbReference type="RefSeq" id="WP_203386750.1">
    <property type="nucleotide sequence ID" value="NZ_CP064781.1"/>
</dbReference>
<dbReference type="PANTHER" id="PTHR11839">
    <property type="entry name" value="UDP/ADP-SUGAR PYROPHOSPHATASE"/>
    <property type="match status" value="1"/>
</dbReference>
<dbReference type="KEGG" id="ares:IWH25_15940"/>
<dbReference type="InterPro" id="IPR015797">
    <property type="entry name" value="NUDIX_hydrolase-like_dom_sf"/>
</dbReference>
<proteinExistence type="inferred from homology"/>
<evidence type="ECO:0000256" key="3">
    <source>
        <dbReference type="ARBA" id="ARBA00007275"/>
    </source>
</evidence>
<evidence type="ECO:0000313" key="9">
    <source>
        <dbReference type="EMBL" id="QRJ63221.1"/>
    </source>
</evidence>
<reference evidence="9" key="1">
    <citation type="submission" date="2020-11" db="EMBL/GenBank/DDBJ databases">
        <title>Azospira restricta DSM 18626 genome sequence.</title>
        <authorList>
            <person name="Moe W.M."/>
        </authorList>
    </citation>
    <scope>NUCLEOTIDE SEQUENCE</scope>
    <source>
        <strain evidence="9">DSM 18626</strain>
    </source>
</reference>
<dbReference type="PROSITE" id="PS51462">
    <property type="entry name" value="NUDIX"/>
    <property type="match status" value="1"/>
</dbReference>
<evidence type="ECO:0000256" key="6">
    <source>
        <dbReference type="ARBA" id="ARBA00032162"/>
    </source>
</evidence>
<accession>A0A974SMM7</accession>
<name>A0A974SMM7_9RHOO</name>
<dbReference type="Gene3D" id="3.90.79.10">
    <property type="entry name" value="Nucleoside Triphosphate Pyrophosphohydrolase"/>
    <property type="match status" value="1"/>
</dbReference>
<dbReference type="SUPFAM" id="SSF55811">
    <property type="entry name" value="Nudix"/>
    <property type="match status" value="1"/>
</dbReference>
<organism evidence="9 10">
    <name type="scientific">Azospira restricta</name>
    <dbReference type="NCBI Taxonomy" id="404405"/>
    <lineage>
        <taxon>Bacteria</taxon>
        <taxon>Pseudomonadati</taxon>
        <taxon>Pseudomonadota</taxon>
        <taxon>Betaproteobacteria</taxon>
        <taxon>Rhodocyclales</taxon>
        <taxon>Rhodocyclaceae</taxon>
        <taxon>Azospira</taxon>
    </lineage>
</organism>
<comment type="similarity">
    <text evidence="3">Belongs to the Nudix hydrolase family. NudK subfamily.</text>
</comment>
<dbReference type="GO" id="GO:0019693">
    <property type="term" value="P:ribose phosphate metabolic process"/>
    <property type="evidence" value="ECO:0007669"/>
    <property type="project" value="TreeGrafter"/>
</dbReference>
<comment type="catalytic activity">
    <reaction evidence="1">
        <text>GDP-alpha-D-mannose + H2O = alpha-D-mannose 1-phosphate + GMP + 2 H(+)</text>
        <dbReference type="Rhea" id="RHEA:27978"/>
        <dbReference type="ChEBI" id="CHEBI:15377"/>
        <dbReference type="ChEBI" id="CHEBI:15378"/>
        <dbReference type="ChEBI" id="CHEBI:57527"/>
        <dbReference type="ChEBI" id="CHEBI:58115"/>
        <dbReference type="ChEBI" id="CHEBI:58409"/>
    </reaction>
</comment>
<dbReference type="Proteomes" id="UP000663444">
    <property type="component" value="Chromosome"/>
</dbReference>